<evidence type="ECO:0000259" key="5">
    <source>
        <dbReference type="PROSITE" id="PS51635"/>
    </source>
</evidence>
<keyword evidence="6" id="KW-0645">Protease</keyword>
<organism evidence="6 7">
    <name type="scientific">Prolixibacter bellariivorans</name>
    <dbReference type="NCBI Taxonomy" id="314319"/>
    <lineage>
        <taxon>Bacteria</taxon>
        <taxon>Pseudomonadati</taxon>
        <taxon>Bacteroidota</taxon>
        <taxon>Bacteroidia</taxon>
        <taxon>Marinilabiliales</taxon>
        <taxon>Prolixibacteraceae</taxon>
        <taxon>Prolixibacter</taxon>
    </lineage>
</organism>
<dbReference type="GO" id="GO:0008233">
    <property type="term" value="F:peptidase activity"/>
    <property type="evidence" value="ECO:0007669"/>
    <property type="project" value="UniProtKB-KW"/>
</dbReference>
<feature type="short sequence motif" description="GXGXXG" evidence="4">
    <location>
        <begin position="11"/>
        <end position="16"/>
    </location>
</feature>
<evidence type="ECO:0000256" key="1">
    <source>
        <dbReference type="ARBA" id="ARBA00022801"/>
    </source>
</evidence>
<keyword evidence="2 4" id="KW-0442">Lipid degradation</keyword>
<proteinExistence type="predicted"/>
<dbReference type="InterPro" id="IPR050301">
    <property type="entry name" value="NTE"/>
</dbReference>
<keyword evidence="3 4" id="KW-0443">Lipid metabolism</keyword>
<dbReference type="RefSeq" id="WP_025864045.1">
    <property type="nucleotide sequence ID" value="NZ_BLAX01000001.1"/>
</dbReference>
<feature type="domain" description="PNPLA" evidence="5">
    <location>
        <begin position="7"/>
        <end position="167"/>
    </location>
</feature>
<evidence type="ECO:0000313" key="6">
    <source>
        <dbReference type="EMBL" id="GET34176.1"/>
    </source>
</evidence>
<feature type="active site" description="Nucleophile" evidence="4">
    <location>
        <position position="40"/>
    </location>
</feature>
<evidence type="ECO:0000313" key="7">
    <source>
        <dbReference type="Proteomes" id="UP000391834"/>
    </source>
</evidence>
<dbReference type="PANTHER" id="PTHR14226:SF76">
    <property type="entry name" value="NTE FAMILY PROTEIN RSSA"/>
    <property type="match status" value="1"/>
</dbReference>
<name>A0A5M4B2Q8_9BACT</name>
<dbReference type="Proteomes" id="UP000391834">
    <property type="component" value="Unassembled WGS sequence"/>
</dbReference>
<keyword evidence="1 4" id="KW-0378">Hydrolase</keyword>
<evidence type="ECO:0000256" key="4">
    <source>
        <dbReference type="PROSITE-ProRule" id="PRU01161"/>
    </source>
</evidence>
<feature type="short sequence motif" description="GXSXG" evidence="4">
    <location>
        <begin position="38"/>
        <end position="42"/>
    </location>
</feature>
<dbReference type="SUPFAM" id="SSF52151">
    <property type="entry name" value="FabD/lysophospholipase-like"/>
    <property type="match status" value="1"/>
</dbReference>
<keyword evidence="7" id="KW-1185">Reference proteome</keyword>
<dbReference type="Gene3D" id="3.40.1090.10">
    <property type="entry name" value="Cytosolic phospholipase A2 catalytic domain"/>
    <property type="match status" value="2"/>
</dbReference>
<dbReference type="AlphaFoldDB" id="A0A5M4B2Q8"/>
<dbReference type="InterPro" id="IPR002641">
    <property type="entry name" value="PNPLA_dom"/>
</dbReference>
<dbReference type="Pfam" id="PF01734">
    <property type="entry name" value="Patatin"/>
    <property type="match status" value="1"/>
</dbReference>
<dbReference type="PROSITE" id="PS51635">
    <property type="entry name" value="PNPLA"/>
    <property type="match status" value="1"/>
</dbReference>
<dbReference type="EMBL" id="BLAX01000001">
    <property type="protein sequence ID" value="GET34176.1"/>
    <property type="molecule type" value="Genomic_DNA"/>
</dbReference>
<dbReference type="PANTHER" id="PTHR14226">
    <property type="entry name" value="NEUROPATHY TARGET ESTERASE/SWISS CHEESE D.MELANOGASTER"/>
    <property type="match status" value="1"/>
</dbReference>
<evidence type="ECO:0000256" key="2">
    <source>
        <dbReference type="ARBA" id="ARBA00022963"/>
    </source>
</evidence>
<dbReference type="InterPro" id="IPR016035">
    <property type="entry name" value="Acyl_Trfase/lysoPLipase"/>
</dbReference>
<dbReference type="GO" id="GO:0006508">
    <property type="term" value="P:proteolysis"/>
    <property type="evidence" value="ECO:0007669"/>
    <property type="project" value="UniProtKB-KW"/>
</dbReference>
<accession>A0A5M4B2Q8</accession>
<dbReference type="GO" id="GO:0016042">
    <property type="term" value="P:lipid catabolic process"/>
    <property type="evidence" value="ECO:0007669"/>
    <property type="project" value="UniProtKB-UniRule"/>
</dbReference>
<feature type="active site" description="Proton acceptor" evidence="4">
    <location>
        <position position="154"/>
    </location>
</feature>
<protein>
    <submittedName>
        <fullName evidence="6">Serine protease</fullName>
    </submittedName>
</protein>
<comment type="caution">
    <text evidence="6">The sequence shown here is derived from an EMBL/GenBank/DDBJ whole genome shotgun (WGS) entry which is preliminary data.</text>
</comment>
<evidence type="ECO:0000256" key="3">
    <source>
        <dbReference type="ARBA" id="ARBA00023098"/>
    </source>
</evidence>
<sequence length="294" mass="32575">MNQQVSLVLSGGGARGIAHIGVIEELEKQGFEIKSIAGTSMGALVGGVFALGKMEEYKKWLYSLDRMKVFALIDFTLSSQGLVKGDKVLNKMKEFIPDAKIEELNIHYAAIAADIVNKKEVVFTKGSVFKAIRASMAIPTVFTPVKTKNGLLVDGGVINNIPLNHVKRESGDLLIAVNVNADIPLEKPAVSKKEEKADQSVYQQKIKEFYQHLQDILPSNKEEKLGYFDLINKTIGMMTYHIGQTNLKNHPPDILIEISHDACTTYDFYKAKELVEIGRHATVKSIMKANNLTQ</sequence>
<feature type="short sequence motif" description="DGA/G" evidence="4">
    <location>
        <begin position="154"/>
        <end position="156"/>
    </location>
</feature>
<dbReference type="OrthoDB" id="9770965at2"/>
<reference evidence="6 7" key="1">
    <citation type="submission" date="2019-10" db="EMBL/GenBank/DDBJ databases">
        <title>Prolixibacter strains distinguished by the presence of nitrate reductase genes were adept at nitrate-dependent anaerobic corrosion of metallic iron and carbon steel.</title>
        <authorList>
            <person name="Iino T."/>
            <person name="Shono N."/>
            <person name="Ito K."/>
            <person name="Nakamura R."/>
            <person name="Sueoka K."/>
            <person name="Harayama S."/>
            <person name="Ohkuma M."/>
        </authorList>
    </citation>
    <scope>NUCLEOTIDE SEQUENCE [LARGE SCALE GENOMIC DNA]</scope>
    <source>
        <strain evidence="6 7">JCM 13498</strain>
    </source>
</reference>
<gene>
    <name evidence="6" type="primary">rssA</name>
    <name evidence="6" type="ORF">PbJCM13498_30390</name>
</gene>